<comment type="caution">
    <text evidence="2">The sequence shown here is derived from an EMBL/GenBank/DDBJ whole genome shotgun (WGS) entry which is preliminary data.</text>
</comment>
<feature type="transmembrane region" description="Helical" evidence="1">
    <location>
        <begin position="108"/>
        <end position="128"/>
    </location>
</feature>
<dbReference type="InterPro" id="IPR010295">
    <property type="entry name" value="DUF898"/>
</dbReference>
<keyword evidence="1" id="KW-0472">Membrane</keyword>
<keyword evidence="3" id="KW-1185">Reference proteome</keyword>
<proteinExistence type="predicted"/>
<feature type="transmembrane region" description="Helical" evidence="1">
    <location>
        <begin position="27"/>
        <end position="48"/>
    </location>
</feature>
<feature type="transmembrane region" description="Helical" evidence="1">
    <location>
        <begin position="262"/>
        <end position="281"/>
    </location>
</feature>
<dbReference type="Pfam" id="PF05987">
    <property type="entry name" value="DUF898"/>
    <property type="match status" value="2"/>
</dbReference>
<feature type="transmembrane region" description="Helical" evidence="1">
    <location>
        <begin position="77"/>
        <end position="96"/>
    </location>
</feature>
<keyword evidence="1" id="KW-0812">Transmembrane</keyword>
<gene>
    <name evidence="2" type="ORF">GXP69_13115</name>
</gene>
<organism evidence="2 3">
    <name type="scientific">Pontibacter burrus</name>
    <dbReference type="NCBI Taxonomy" id="2704466"/>
    <lineage>
        <taxon>Bacteria</taxon>
        <taxon>Pseudomonadati</taxon>
        <taxon>Bacteroidota</taxon>
        <taxon>Cytophagia</taxon>
        <taxon>Cytophagales</taxon>
        <taxon>Hymenobacteraceae</taxon>
        <taxon>Pontibacter</taxon>
    </lineage>
</organism>
<reference evidence="2 3" key="1">
    <citation type="submission" date="2020-02" db="EMBL/GenBank/DDBJ databases">
        <authorList>
            <person name="Kim M.K."/>
        </authorList>
    </citation>
    <scope>NUCLEOTIDE SEQUENCE [LARGE SCALE GENOMIC DNA]</scope>
    <source>
        <strain evidence="2 3">BT327</strain>
    </source>
</reference>
<sequence>MQETFTEVKTNISEPTLAFKGKGSELFSIQIVNIALMLVTLGLYYPWAKAKNLHYIYRKTELAGSPFTFHGTGKEMFIGFIKGIGILAVLYGVLLYGIFNMTPEDMGIYFICLAIFMVGLSLLVPMALHGMMRYRTSRTSWRGIHMGYRGKLGSMYKVFYLNMFLTMITFGIYGAWFTTNLRKEIIGNMRFGNARFSYTGDGGDLLILHIKGYFLTIVTLGIYSFWWAKDLINFYINNILIEQDGKYSRLDSSLTGWQNLKLTLGNLLIMVFTLGLGYSWVVTRTMHTIIHNCVILGEFNPDMLAQTEEEYKNATFEDMADMLDIGLV</sequence>
<accession>A0A6B3LP96</accession>
<keyword evidence="1" id="KW-1133">Transmembrane helix</keyword>
<protein>
    <submittedName>
        <fullName evidence="2">DUF898 domain-containing protein</fullName>
    </submittedName>
</protein>
<dbReference type="EMBL" id="JAAGWD010000005">
    <property type="protein sequence ID" value="NEM98639.1"/>
    <property type="molecule type" value="Genomic_DNA"/>
</dbReference>
<feature type="transmembrane region" description="Helical" evidence="1">
    <location>
        <begin position="158"/>
        <end position="176"/>
    </location>
</feature>
<evidence type="ECO:0000313" key="3">
    <source>
        <dbReference type="Proteomes" id="UP000474777"/>
    </source>
</evidence>
<feature type="transmembrane region" description="Helical" evidence="1">
    <location>
        <begin position="206"/>
        <end position="228"/>
    </location>
</feature>
<name>A0A6B3LP96_9BACT</name>
<evidence type="ECO:0000313" key="2">
    <source>
        <dbReference type="EMBL" id="NEM98639.1"/>
    </source>
</evidence>
<evidence type="ECO:0000256" key="1">
    <source>
        <dbReference type="SAM" id="Phobius"/>
    </source>
</evidence>
<dbReference type="AlphaFoldDB" id="A0A6B3LP96"/>
<dbReference type="RefSeq" id="WP_163915522.1">
    <property type="nucleotide sequence ID" value="NZ_JAAGWD010000005.1"/>
</dbReference>
<dbReference type="Proteomes" id="UP000474777">
    <property type="component" value="Unassembled WGS sequence"/>
</dbReference>